<keyword evidence="3" id="KW-1185">Reference proteome</keyword>
<reference evidence="2 3" key="1">
    <citation type="submission" date="2019-02" db="EMBL/GenBank/DDBJ databases">
        <title>Opniocepnalus argus genome.</title>
        <authorList>
            <person name="Zhou C."/>
            <person name="Xiao S."/>
        </authorList>
    </citation>
    <scope>NUCLEOTIDE SEQUENCE [LARGE SCALE GENOMIC DNA]</scope>
    <source>
        <strain evidence="2">OARG1902GOOAL</strain>
        <tissue evidence="2">Muscle</tissue>
    </source>
</reference>
<accession>A0A6G1Q7W8</accession>
<keyword evidence="1" id="KW-0732">Signal</keyword>
<evidence type="ECO:0000313" key="3">
    <source>
        <dbReference type="Proteomes" id="UP000503349"/>
    </source>
</evidence>
<name>A0A6G1Q7W8_CHAAH</name>
<gene>
    <name evidence="2" type="ORF">EXN66_Car013937</name>
</gene>
<evidence type="ECO:0008006" key="4">
    <source>
        <dbReference type="Google" id="ProtNLM"/>
    </source>
</evidence>
<dbReference type="Proteomes" id="UP000503349">
    <property type="component" value="Chromosome 13"/>
</dbReference>
<proteinExistence type="predicted"/>
<sequence>MLFKLCLIYMFCPEVFAELLQGQLLSNSRPSHTVVTQSHFMLTAAYQSAEKGKGFQKRRKVLGAVA</sequence>
<reference evidence="3" key="2">
    <citation type="submission" date="2019-02" db="EMBL/GenBank/DDBJ databases">
        <title>Opniocepnalus argus Var Kimnra genome.</title>
        <authorList>
            <person name="Zhou C."/>
            <person name="Xiao S."/>
        </authorList>
    </citation>
    <scope>NUCLEOTIDE SEQUENCE [LARGE SCALE GENOMIC DNA]</scope>
</reference>
<protein>
    <recommendedName>
        <fullName evidence="4">Secreted protein</fullName>
    </recommendedName>
</protein>
<dbReference type="AlphaFoldDB" id="A0A6G1Q7W8"/>
<organism evidence="2 3">
    <name type="scientific">Channa argus</name>
    <name type="common">Northern snakehead</name>
    <name type="synonym">Ophicephalus argus</name>
    <dbReference type="NCBI Taxonomy" id="215402"/>
    <lineage>
        <taxon>Eukaryota</taxon>
        <taxon>Metazoa</taxon>
        <taxon>Chordata</taxon>
        <taxon>Craniata</taxon>
        <taxon>Vertebrata</taxon>
        <taxon>Euteleostomi</taxon>
        <taxon>Actinopterygii</taxon>
        <taxon>Neopterygii</taxon>
        <taxon>Teleostei</taxon>
        <taxon>Neoteleostei</taxon>
        <taxon>Acanthomorphata</taxon>
        <taxon>Anabantaria</taxon>
        <taxon>Anabantiformes</taxon>
        <taxon>Channoidei</taxon>
        <taxon>Channidae</taxon>
        <taxon>Channa</taxon>
    </lineage>
</organism>
<evidence type="ECO:0000313" key="2">
    <source>
        <dbReference type="EMBL" id="KAF3698256.1"/>
    </source>
</evidence>
<dbReference type="EMBL" id="CM015724">
    <property type="protein sequence ID" value="KAF3698256.1"/>
    <property type="molecule type" value="Genomic_DNA"/>
</dbReference>
<evidence type="ECO:0000256" key="1">
    <source>
        <dbReference type="SAM" id="SignalP"/>
    </source>
</evidence>
<feature type="signal peptide" evidence="1">
    <location>
        <begin position="1"/>
        <end position="17"/>
    </location>
</feature>
<feature type="chain" id="PRO_5026233372" description="Secreted protein" evidence="1">
    <location>
        <begin position="18"/>
        <end position="66"/>
    </location>
</feature>